<evidence type="ECO:0000256" key="1">
    <source>
        <dbReference type="SAM" id="Phobius"/>
    </source>
</evidence>
<keyword evidence="1" id="KW-0812">Transmembrane</keyword>
<comment type="caution">
    <text evidence="2">The sequence shown here is derived from an EMBL/GenBank/DDBJ whole genome shotgun (WGS) entry which is preliminary data.</text>
</comment>
<evidence type="ECO:0000313" key="2">
    <source>
        <dbReference type="EMBL" id="MBB4172859.1"/>
    </source>
</evidence>
<dbReference type="AlphaFoldDB" id="A0A7W6M5N6"/>
<dbReference type="EMBL" id="JACIFU010000001">
    <property type="protein sequence ID" value="MBB4172859.1"/>
    <property type="molecule type" value="Genomic_DNA"/>
</dbReference>
<dbReference type="Pfam" id="PF11750">
    <property type="entry name" value="DUF3307"/>
    <property type="match status" value="1"/>
</dbReference>
<dbReference type="Proteomes" id="UP000565745">
    <property type="component" value="Unassembled WGS sequence"/>
</dbReference>
<gene>
    <name evidence="2" type="ORF">GGR93_000620</name>
</gene>
<feature type="transmembrane region" description="Helical" evidence="1">
    <location>
        <begin position="46"/>
        <end position="78"/>
    </location>
</feature>
<sequence>MEPALQTGLVLLTLLQVKHLFADFFLQTPRMLADRAVYLHFGRAEHAFLHGVLSFVALVLVGAPLVFSVVIGLVEWVVHFHIDWIKGRYSEQALHTPADASYWRAFGADQLAHQLTYIVIIWCWGLYAF</sequence>
<reference evidence="2 3" key="1">
    <citation type="submission" date="2020-08" db="EMBL/GenBank/DDBJ databases">
        <title>Genomic Encyclopedia of Type Strains, Phase IV (KMG-IV): sequencing the most valuable type-strain genomes for metagenomic binning, comparative biology and taxonomic classification.</title>
        <authorList>
            <person name="Goeker M."/>
        </authorList>
    </citation>
    <scope>NUCLEOTIDE SEQUENCE [LARGE SCALE GENOMIC DNA]</scope>
    <source>
        <strain evidence="2 3">DSM 101015</strain>
    </source>
</reference>
<dbReference type="OrthoDB" id="558011at2"/>
<dbReference type="InterPro" id="IPR021737">
    <property type="entry name" value="Phage_phiKZ_Orf197"/>
</dbReference>
<keyword evidence="3" id="KW-1185">Reference proteome</keyword>
<keyword evidence="1" id="KW-1133">Transmembrane helix</keyword>
<evidence type="ECO:0008006" key="4">
    <source>
        <dbReference type="Google" id="ProtNLM"/>
    </source>
</evidence>
<proteinExistence type="predicted"/>
<organism evidence="2 3">
    <name type="scientific">Sulfitobacter noctilucicola</name>
    <dbReference type="NCBI Taxonomy" id="1342301"/>
    <lineage>
        <taxon>Bacteria</taxon>
        <taxon>Pseudomonadati</taxon>
        <taxon>Pseudomonadota</taxon>
        <taxon>Alphaproteobacteria</taxon>
        <taxon>Rhodobacterales</taxon>
        <taxon>Roseobacteraceae</taxon>
        <taxon>Sulfitobacter</taxon>
    </lineage>
</organism>
<accession>A0A7W6M5N6</accession>
<evidence type="ECO:0000313" key="3">
    <source>
        <dbReference type="Proteomes" id="UP000565745"/>
    </source>
</evidence>
<name>A0A7W6M5N6_9RHOB</name>
<keyword evidence="1" id="KW-0472">Membrane</keyword>
<protein>
    <recommendedName>
        <fullName evidence="4">DUF3307 domain-containing protein</fullName>
    </recommendedName>
</protein>